<feature type="domain" description="PNPLA" evidence="7">
    <location>
        <begin position="85"/>
        <end position="299"/>
    </location>
</feature>
<proteinExistence type="inferred from homology"/>
<evidence type="ECO:0000256" key="5">
    <source>
        <dbReference type="PROSITE-ProRule" id="PRU01161"/>
    </source>
</evidence>
<keyword evidence="4 6" id="KW-0443">Lipid metabolism</keyword>
<evidence type="ECO:0000256" key="1">
    <source>
        <dbReference type="ARBA" id="ARBA00010240"/>
    </source>
</evidence>
<dbReference type="InterPro" id="IPR016035">
    <property type="entry name" value="Acyl_Trfase/lysoPLipase"/>
</dbReference>
<evidence type="ECO:0000256" key="6">
    <source>
        <dbReference type="RuleBase" id="RU361262"/>
    </source>
</evidence>
<keyword evidence="3 6" id="KW-0442">Lipid degradation</keyword>
<dbReference type="PANTHER" id="PTHR32241:SF3">
    <property type="entry name" value="PATATIN-LIKE PROTEIN 6"/>
    <property type="match status" value="1"/>
</dbReference>
<organism evidence="8 9">
    <name type="scientific">Oldenlandia corymbosa var. corymbosa</name>
    <dbReference type="NCBI Taxonomy" id="529605"/>
    <lineage>
        <taxon>Eukaryota</taxon>
        <taxon>Viridiplantae</taxon>
        <taxon>Streptophyta</taxon>
        <taxon>Embryophyta</taxon>
        <taxon>Tracheophyta</taxon>
        <taxon>Spermatophyta</taxon>
        <taxon>Magnoliopsida</taxon>
        <taxon>eudicotyledons</taxon>
        <taxon>Gunneridae</taxon>
        <taxon>Pentapetalae</taxon>
        <taxon>asterids</taxon>
        <taxon>lamiids</taxon>
        <taxon>Gentianales</taxon>
        <taxon>Rubiaceae</taxon>
        <taxon>Rubioideae</taxon>
        <taxon>Spermacoceae</taxon>
        <taxon>Hedyotis-Oldenlandia complex</taxon>
        <taxon>Oldenlandia</taxon>
    </lineage>
</organism>
<evidence type="ECO:0000256" key="4">
    <source>
        <dbReference type="ARBA" id="ARBA00023098"/>
    </source>
</evidence>
<dbReference type="GO" id="GO:0016787">
    <property type="term" value="F:hydrolase activity"/>
    <property type="evidence" value="ECO:0007669"/>
    <property type="project" value="UniProtKB-KW"/>
</dbReference>
<comment type="similarity">
    <text evidence="1 6">Belongs to the patatin family.</text>
</comment>
<evidence type="ECO:0000313" key="8">
    <source>
        <dbReference type="EMBL" id="CAI9091061.1"/>
    </source>
</evidence>
<dbReference type="AlphaFoldDB" id="A0AAV1C5Y5"/>
<dbReference type="EC" id="3.1.1.-" evidence="6"/>
<keyword evidence="2 6" id="KW-0378">Hydrolase</keyword>
<evidence type="ECO:0000256" key="2">
    <source>
        <dbReference type="ARBA" id="ARBA00022801"/>
    </source>
</evidence>
<dbReference type="InterPro" id="IPR002641">
    <property type="entry name" value="PNPLA_dom"/>
</dbReference>
<comment type="caution">
    <text evidence="5">Lacks conserved residue(s) required for the propagation of feature annotation.</text>
</comment>
<keyword evidence="9" id="KW-1185">Reference proteome</keyword>
<dbReference type="Gene3D" id="3.40.1090.10">
    <property type="entry name" value="Cytosolic phospholipase A2 catalytic domain"/>
    <property type="match status" value="1"/>
</dbReference>
<name>A0AAV1C5Y5_OLDCO</name>
<evidence type="ECO:0000256" key="3">
    <source>
        <dbReference type="ARBA" id="ARBA00022963"/>
    </source>
</evidence>
<evidence type="ECO:0000313" key="9">
    <source>
        <dbReference type="Proteomes" id="UP001161247"/>
    </source>
</evidence>
<accession>A0AAV1C5Y5</accession>
<dbReference type="GO" id="GO:0016042">
    <property type="term" value="P:lipid catabolic process"/>
    <property type="evidence" value="ECO:0007669"/>
    <property type="project" value="UniProtKB-KW"/>
</dbReference>
<dbReference type="SUPFAM" id="SSF52151">
    <property type="entry name" value="FabD/lysophospholipase-like"/>
    <property type="match status" value="1"/>
</dbReference>
<dbReference type="PROSITE" id="PS51635">
    <property type="entry name" value="PNPLA"/>
    <property type="match status" value="1"/>
</dbReference>
<comment type="function">
    <text evidence="6">Lipolytic acyl hydrolase (LAH).</text>
</comment>
<sequence length="475" mass="51820">MSYNRHPSSEMLQEPSIDTDKLSYEIFSILESKFLFGYDDKKLWIPKQIPTPPLLEEVVSTSPKAAAEVDGLQAIKNQRGKICVLSIDGGGMRSIIPGKALAYLENALKVKSGNPDARIADYFDVATGSGVGGIFTTMLFATKDHNRPIFHADETWKLLAEQGKNFYRSSNSTGGGFLRRVFRGGGAANPAAASSSALEKSMKQAFVDNKTGRSLTLKDTLKPVLIPCYDLSSTAPFLFSRADALETDSFDFRLWEVCRATSAEPTAFEPVFMKSVDGQTRCVGVDGGLAMSNPTSAAITHVLHNKQEFPFVRGVEDILVLSLGTGQLLEGSFSEEQVKSWKPKDWARPLARIAGDGSADLVDHAVSMAFGQSRSCNYVRVQATGSSFGGCGADIDSNPSPDNVKLLVKVADEMLKQKNVESVLFNGKRIGEQSNLEKLDWFAGELVQEHQRRSCRIAPTVAFKQATQQQNNTPK</sequence>
<reference evidence="8" key="1">
    <citation type="submission" date="2023-03" db="EMBL/GenBank/DDBJ databases">
        <authorList>
            <person name="Julca I."/>
        </authorList>
    </citation>
    <scope>NUCLEOTIDE SEQUENCE</scope>
</reference>
<comment type="domain">
    <text evidence="6">The nitrogen atoms of the two glycine residues in the GGXR motif define the oxyanion hole, and stabilize the oxyanion that forms during the nucleophilic attack by the catalytic serine during substrate cleavage.</text>
</comment>
<dbReference type="PANTHER" id="PTHR32241">
    <property type="entry name" value="PATATIN-LIKE PROTEIN 6"/>
    <property type="match status" value="1"/>
</dbReference>
<gene>
    <name evidence="8" type="ORF">OLC1_LOCUS3084</name>
</gene>
<dbReference type="Pfam" id="PF01734">
    <property type="entry name" value="Patatin"/>
    <property type="match status" value="1"/>
</dbReference>
<evidence type="ECO:0000259" key="7">
    <source>
        <dbReference type="PROSITE" id="PS51635"/>
    </source>
</evidence>
<feature type="short sequence motif" description="DGA/G" evidence="5">
    <location>
        <begin position="286"/>
        <end position="288"/>
    </location>
</feature>
<dbReference type="Proteomes" id="UP001161247">
    <property type="component" value="Chromosome 1"/>
</dbReference>
<dbReference type="CDD" id="cd07199">
    <property type="entry name" value="Pat17_PNPLA8_PNPLA9_like"/>
    <property type="match status" value="1"/>
</dbReference>
<dbReference type="EMBL" id="OX459118">
    <property type="protein sequence ID" value="CAI9091061.1"/>
    <property type="molecule type" value="Genomic_DNA"/>
</dbReference>
<protein>
    <recommendedName>
        <fullName evidence="6">Patatin</fullName>
        <ecNumber evidence="6">3.1.1.-</ecNumber>
    </recommendedName>
</protein>